<evidence type="ECO:0000256" key="4">
    <source>
        <dbReference type="ARBA" id="ARBA00023125"/>
    </source>
</evidence>
<gene>
    <name evidence="10" type="ORF">Cgig2_033024</name>
</gene>
<dbReference type="Pfam" id="PF00249">
    <property type="entry name" value="Myb_DNA-binding"/>
    <property type="match status" value="1"/>
</dbReference>
<evidence type="ECO:0000256" key="1">
    <source>
        <dbReference type="ARBA" id="ARBA00004123"/>
    </source>
</evidence>
<evidence type="ECO:0000313" key="11">
    <source>
        <dbReference type="Proteomes" id="UP001153076"/>
    </source>
</evidence>
<keyword evidence="5" id="KW-0804">Transcription</keyword>
<dbReference type="SMART" id="SM00717">
    <property type="entry name" value="SANT"/>
    <property type="match status" value="1"/>
</dbReference>
<keyword evidence="4" id="KW-0238">DNA-binding</keyword>
<proteinExistence type="predicted"/>
<feature type="compositionally biased region" description="Low complexity" evidence="7">
    <location>
        <begin position="154"/>
        <end position="167"/>
    </location>
</feature>
<dbReference type="InterPro" id="IPR001005">
    <property type="entry name" value="SANT/Myb"/>
</dbReference>
<organism evidence="10 11">
    <name type="scientific">Carnegiea gigantea</name>
    <dbReference type="NCBI Taxonomy" id="171969"/>
    <lineage>
        <taxon>Eukaryota</taxon>
        <taxon>Viridiplantae</taxon>
        <taxon>Streptophyta</taxon>
        <taxon>Embryophyta</taxon>
        <taxon>Tracheophyta</taxon>
        <taxon>Spermatophyta</taxon>
        <taxon>Magnoliopsida</taxon>
        <taxon>eudicotyledons</taxon>
        <taxon>Gunneridae</taxon>
        <taxon>Pentapetalae</taxon>
        <taxon>Caryophyllales</taxon>
        <taxon>Cactineae</taxon>
        <taxon>Cactaceae</taxon>
        <taxon>Cactoideae</taxon>
        <taxon>Echinocereeae</taxon>
        <taxon>Carnegiea</taxon>
    </lineage>
</organism>
<dbReference type="Gene3D" id="1.10.10.60">
    <property type="entry name" value="Homeodomain-like"/>
    <property type="match status" value="1"/>
</dbReference>
<evidence type="ECO:0000256" key="5">
    <source>
        <dbReference type="ARBA" id="ARBA00023163"/>
    </source>
</evidence>
<evidence type="ECO:0000256" key="6">
    <source>
        <dbReference type="ARBA" id="ARBA00023242"/>
    </source>
</evidence>
<dbReference type="PROSITE" id="PS50090">
    <property type="entry name" value="MYB_LIKE"/>
    <property type="match status" value="1"/>
</dbReference>
<name>A0A9Q1K857_9CARY</name>
<dbReference type="EMBL" id="JAKOGI010000267">
    <property type="protein sequence ID" value="KAJ8438145.1"/>
    <property type="molecule type" value="Genomic_DNA"/>
</dbReference>
<evidence type="ECO:0000259" key="9">
    <source>
        <dbReference type="PROSITE" id="PS51294"/>
    </source>
</evidence>
<evidence type="ECO:0000256" key="2">
    <source>
        <dbReference type="ARBA" id="ARBA00022737"/>
    </source>
</evidence>
<feature type="region of interest" description="Disordered" evidence="7">
    <location>
        <begin position="49"/>
        <end position="172"/>
    </location>
</feature>
<keyword evidence="11" id="KW-1185">Reference proteome</keyword>
<reference evidence="10" key="1">
    <citation type="submission" date="2022-04" db="EMBL/GenBank/DDBJ databases">
        <title>Carnegiea gigantea Genome sequencing and assembly v2.</title>
        <authorList>
            <person name="Copetti D."/>
            <person name="Sanderson M.J."/>
            <person name="Burquez A."/>
            <person name="Wojciechowski M.F."/>
        </authorList>
    </citation>
    <scope>NUCLEOTIDE SEQUENCE</scope>
    <source>
        <strain evidence="10">SGP5-SGP5p</strain>
        <tissue evidence="10">Aerial part</tissue>
    </source>
</reference>
<sequence length="269" mass="30664">MGRSPCCEKMGLRWTNYLRPDIKRGNFTPEEEEAIIRLHQQLGNRRTIREKMSTSLHKNISRRTDNEIKNVWHTHLKKRLPQTDQSTTEPTSRKRARKSKPAKKGDVPEAPKLEHVNCVQLQGDEHDNDNDNSNNNTSVNVSVSEPAVSPRPCTSSSTETSTVTSASEHNYDNATQEMVADEGDYFGDLLQIDNDFWSDVLLCIGDTAISTENYDPVVPEPYSNTSPEFLMMEPQGLGLNSEAYQDDMEFFWYHLLIRSNELTELSQVL</sequence>
<dbReference type="GO" id="GO:0005634">
    <property type="term" value="C:nucleus"/>
    <property type="evidence" value="ECO:0007669"/>
    <property type="project" value="UniProtKB-SubCell"/>
</dbReference>
<evidence type="ECO:0000313" key="10">
    <source>
        <dbReference type="EMBL" id="KAJ8438145.1"/>
    </source>
</evidence>
<keyword evidence="2" id="KW-0677">Repeat</keyword>
<feature type="compositionally biased region" description="Basic residues" evidence="7">
    <location>
        <begin position="93"/>
        <end position="102"/>
    </location>
</feature>
<feature type="domain" description="Myb-like" evidence="8">
    <location>
        <begin position="19"/>
        <end position="76"/>
    </location>
</feature>
<dbReference type="GO" id="GO:0003677">
    <property type="term" value="F:DNA binding"/>
    <property type="evidence" value="ECO:0007669"/>
    <property type="project" value="UniProtKB-KW"/>
</dbReference>
<dbReference type="InterPro" id="IPR009057">
    <property type="entry name" value="Homeodomain-like_sf"/>
</dbReference>
<dbReference type="PROSITE" id="PS51294">
    <property type="entry name" value="HTH_MYB"/>
    <property type="match status" value="1"/>
</dbReference>
<keyword evidence="3" id="KW-0805">Transcription regulation</keyword>
<dbReference type="OrthoDB" id="2143914at2759"/>
<evidence type="ECO:0000256" key="7">
    <source>
        <dbReference type="SAM" id="MobiDB-lite"/>
    </source>
</evidence>
<dbReference type="CDD" id="cd00167">
    <property type="entry name" value="SANT"/>
    <property type="match status" value="1"/>
</dbReference>
<comment type="subcellular location">
    <subcellularLocation>
        <location evidence="1">Nucleus</location>
    </subcellularLocation>
</comment>
<accession>A0A9Q1K857</accession>
<keyword evidence="6" id="KW-0539">Nucleus</keyword>
<dbReference type="PANTHER" id="PTHR47997:SF28">
    <property type="entry name" value="TRANSCRIPTION FACTOR MYB15-LIKE"/>
    <property type="match status" value="1"/>
</dbReference>
<feature type="domain" description="HTH myb-type" evidence="9">
    <location>
        <begin position="19"/>
        <end position="80"/>
    </location>
</feature>
<evidence type="ECO:0000256" key="3">
    <source>
        <dbReference type="ARBA" id="ARBA00023015"/>
    </source>
</evidence>
<dbReference type="InterPro" id="IPR017930">
    <property type="entry name" value="Myb_dom"/>
</dbReference>
<protein>
    <submittedName>
        <fullName evidence="10">Uncharacterized protein</fullName>
    </submittedName>
</protein>
<feature type="compositionally biased region" description="Low complexity" evidence="7">
    <location>
        <begin position="131"/>
        <end position="144"/>
    </location>
</feature>
<feature type="compositionally biased region" description="Basic and acidic residues" evidence="7">
    <location>
        <begin position="103"/>
        <end position="115"/>
    </location>
</feature>
<dbReference type="Proteomes" id="UP001153076">
    <property type="component" value="Unassembled WGS sequence"/>
</dbReference>
<dbReference type="InterPro" id="IPR051953">
    <property type="entry name" value="Plant_SW-associated_TFs"/>
</dbReference>
<evidence type="ECO:0000259" key="8">
    <source>
        <dbReference type="PROSITE" id="PS50090"/>
    </source>
</evidence>
<dbReference type="PANTHER" id="PTHR47997">
    <property type="entry name" value="MYB DOMAIN PROTEIN 55"/>
    <property type="match status" value="1"/>
</dbReference>
<dbReference type="SUPFAM" id="SSF46689">
    <property type="entry name" value="Homeodomain-like"/>
    <property type="match status" value="1"/>
</dbReference>
<dbReference type="AlphaFoldDB" id="A0A9Q1K857"/>
<comment type="caution">
    <text evidence="10">The sequence shown here is derived from an EMBL/GenBank/DDBJ whole genome shotgun (WGS) entry which is preliminary data.</text>
</comment>